<gene>
    <name evidence="1" type="ORF">K1T71_002458</name>
</gene>
<dbReference type="EMBL" id="CM034390">
    <property type="protein sequence ID" value="KAJ0181736.1"/>
    <property type="molecule type" value="Genomic_DNA"/>
</dbReference>
<dbReference type="Proteomes" id="UP000824533">
    <property type="component" value="Linkage Group LG04"/>
</dbReference>
<sequence length="281" mass="32345">MNVRPLTPALQKKAEEELNEKPERILEDLNTFKTWIADHPNLKSIKLPDQWLMAFLRGSKYNFDKCKSKFERYYALKTEFPELFANRDPLHPKIQELLKLGIYLPLRKCVKEDSPRICLSRISLLQSAGMTLLDITKIGFMIVEIMLLEDDNFTVAGQEVVCDLKDVGIRILSQWTPSFAKKIVVCSERALSVRLKSVHVVNAPRGIKWVIAIFKIFIGAKMKSRISVYDANSVEVYNVVPKSILPVEFGGEDGSVQELIDYWKAKVESYRDWFLECEIPC</sequence>
<proteinExistence type="predicted"/>
<organism evidence="1 2">
    <name type="scientific">Dendrolimus kikuchii</name>
    <dbReference type="NCBI Taxonomy" id="765133"/>
    <lineage>
        <taxon>Eukaryota</taxon>
        <taxon>Metazoa</taxon>
        <taxon>Ecdysozoa</taxon>
        <taxon>Arthropoda</taxon>
        <taxon>Hexapoda</taxon>
        <taxon>Insecta</taxon>
        <taxon>Pterygota</taxon>
        <taxon>Neoptera</taxon>
        <taxon>Endopterygota</taxon>
        <taxon>Lepidoptera</taxon>
        <taxon>Glossata</taxon>
        <taxon>Ditrysia</taxon>
        <taxon>Bombycoidea</taxon>
        <taxon>Lasiocampidae</taxon>
        <taxon>Dendrolimus</taxon>
    </lineage>
</organism>
<comment type="caution">
    <text evidence="1">The sequence shown here is derived from an EMBL/GenBank/DDBJ whole genome shotgun (WGS) entry which is preliminary data.</text>
</comment>
<evidence type="ECO:0000313" key="2">
    <source>
        <dbReference type="Proteomes" id="UP000824533"/>
    </source>
</evidence>
<protein>
    <submittedName>
        <fullName evidence="1">Uncharacterized protein</fullName>
    </submittedName>
</protein>
<accession>A0ACC1DD31</accession>
<evidence type="ECO:0000313" key="1">
    <source>
        <dbReference type="EMBL" id="KAJ0181736.1"/>
    </source>
</evidence>
<name>A0ACC1DD31_9NEOP</name>
<keyword evidence="2" id="KW-1185">Reference proteome</keyword>
<reference evidence="1 2" key="1">
    <citation type="journal article" date="2021" name="Front. Genet.">
        <title>Chromosome-Level Genome Assembly Reveals Significant Gene Expansion in the Toll and IMD Signaling Pathways of Dendrolimus kikuchii.</title>
        <authorList>
            <person name="Zhou J."/>
            <person name="Wu P."/>
            <person name="Xiong Z."/>
            <person name="Liu N."/>
            <person name="Zhao N."/>
            <person name="Ji M."/>
            <person name="Qiu Y."/>
            <person name="Yang B."/>
        </authorList>
    </citation>
    <scope>NUCLEOTIDE SEQUENCE [LARGE SCALE GENOMIC DNA]</scope>
    <source>
        <strain evidence="1">Ann1</strain>
    </source>
</reference>